<dbReference type="PANTHER" id="PTHR30346">
    <property type="entry name" value="TRANSCRIPTIONAL DUAL REGULATOR HCAR-RELATED"/>
    <property type="match status" value="1"/>
</dbReference>
<name>A0A9X1SAN2_9MICC</name>
<dbReference type="FunFam" id="1.10.10.10:FF:000001">
    <property type="entry name" value="LysR family transcriptional regulator"/>
    <property type="match status" value="1"/>
</dbReference>
<reference evidence="6" key="1">
    <citation type="submission" date="2021-10" db="EMBL/GenBank/DDBJ databases">
        <title>Novel species in genus Arthrobacter.</title>
        <authorList>
            <person name="Liu Y."/>
        </authorList>
    </citation>
    <scope>NUCLEOTIDE SEQUENCE</scope>
    <source>
        <strain evidence="6">Zg-Y453</strain>
    </source>
</reference>
<evidence type="ECO:0000256" key="1">
    <source>
        <dbReference type="ARBA" id="ARBA00009437"/>
    </source>
</evidence>
<feature type="domain" description="HTH lysR-type" evidence="5">
    <location>
        <begin position="1"/>
        <end position="58"/>
    </location>
</feature>
<evidence type="ECO:0000313" key="7">
    <source>
        <dbReference type="Proteomes" id="UP001139158"/>
    </source>
</evidence>
<dbReference type="AlphaFoldDB" id="A0A9X1SAN2"/>
<evidence type="ECO:0000256" key="2">
    <source>
        <dbReference type="ARBA" id="ARBA00023015"/>
    </source>
</evidence>
<dbReference type="CDD" id="cd08414">
    <property type="entry name" value="PBP2_LTTR_aromatics_like"/>
    <property type="match status" value="1"/>
</dbReference>
<dbReference type="SUPFAM" id="SSF46785">
    <property type="entry name" value="Winged helix' DNA-binding domain"/>
    <property type="match status" value="1"/>
</dbReference>
<evidence type="ECO:0000259" key="5">
    <source>
        <dbReference type="PROSITE" id="PS50931"/>
    </source>
</evidence>
<dbReference type="RefSeq" id="WP_227894007.1">
    <property type="nucleotide sequence ID" value="NZ_CP099466.1"/>
</dbReference>
<dbReference type="PROSITE" id="PS50931">
    <property type="entry name" value="HTH_LYSR"/>
    <property type="match status" value="1"/>
</dbReference>
<dbReference type="GO" id="GO:0003677">
    <property type="term" value="F:DNA binding"/>
    <property type="evidence" value="ECO:0007669"/>
    <property type="project" value="UniProtKB-KW"/>
</dbReference>
<evidence type="ECO:0000313" key="6">
    <source>
        <dbReference type="EMBL" id="MCC3296263.1"/>
    </source>
</evidence>
<dbReference type="InterPro" id="IPR036390">
    <property type="entry name" value="WH_DNA-bd_sf"/>
</dbReference>
<comment type="caution">
    <text evidence="6">The sequence shown here is derived from an EMBL/GenBank/DDBJ whole genome shotgun (WGS) entry which is preliminary data.</text>
</comment>
<dbReference type="Gene3D" id="3.40.190.10">
    <property type="entry name" value="Periplasmic binding protein-like II"/>
    <property type="match status" value="2"/>
</dbReference>
<keyword evidence="2" id="KW-0805">Transcription regulation</keyword>
<dbReference type="GO" id="GO:0032993">
    <property type="term" value="C:protein-DNA complex"/>
    <property type="evidence" value="ECO:0007669"/>
    <property type="project" value="TreeGrafter"/>
</dbReference>
<evidence type="ECO:0000256" key="4">
    <source>
        <dbReference type="ARBA" id="ARBA00023163"/>
    </source>
</evidence>
<sequence length="300" mass="32063">MEIRWLEAFVAVAEELHFGNAAVRLRMAQSPLSQTIRKLERSLGVELFHRSTRSVELTAPGHALLPYAREVLAQLDVAAKAVKLPQGEVYGNLTLGFTGVLNHFSLPPLARAVQQAYPEIALTLVGRVMTQDAVQQLESGSLDLAFVGLPVDSSRINARLLAQEPFGVILPEGHRLAGMEAVDLAALADESFILPPRSAGSVLYEGTMRACSEAGFYPKAAQAITDPYMVMMLVAAGIGVAVLTEGVASMLPPGAVYVPLAGKPQYMNHGLAWSIRPGSKARDAVLELSETVLPTASPIM</sequence>
<gene>
    <name evidence="6" type="ORF">LJ757_00395</name>
</gene>
<proteinExistence type="inferred from homology"/>
<dbReference type="Proteomes" id="UP001139158">
    <property type="component" value="Unassembled WGS sequence"/>
</dbReference>
<organism evidence="6 7">
    <name type="scientific">Arthrobacter caoxuetaonis</name>
    <dbReference type="NCBI Taxonomy" id="2886935"/>
    <lineage>
        <taxon>Bacteria</taxon>
        <taxon>Bacillati</taxon>
        <taxon>Actinomycetota</taxon>
        <taxon>Actinomycetes</taxon>
        <taxon>Micrococcales</taxon>
        <taxon>Micrococcaceae</taxon>
        <taxon>Arthrobacter</taxon>
    </lineage>
</organism>
<keyword evidence="4" id="KW-0804">Transcription</keyword>
<dbReference type="PRINTS" id="PR00039">
    <property type="entry name" value="HTHLYSR"/>
</dbReference>
<dbReference type="Gene3D" id="1.10.10.10">
    <property type="entry name" value="Winged helix-like DNA-binding domain superfamily/Winged helix DNA-binding domain"/>
    <property type="match status" value="1"/>
</dbReference>
<dbReference type="Pfam" id="PF00126">
    <property type="entry name" value="HTH_1"/>
    <property type="match status" value="1"/>
</dbReference>
<dbReference type="GO" id="GO:0003700">
    <property type="term" value="F:DNA-binding transcription factor activity"/>
    <property type="evidence" value="ECO:0007669"/>
    <property type="project" value="InterPro"/>
</dbReference>
<dbReference type="InterPro" id="IPR000847">
    <property type="entry name" value="LysR_HTH_N"/>
</dbReference>
<dbReference type="PANTHER" id="PTHR30346:SF0">
    <property type="entry name" value="HCA OPERON TRANSCRIPTIONAL ACTIVATOR HCAR"/>
    <property type="match status" value="1"/>
</dbReference>
<dbReference type="InterPro" id="IPR005119">
    <property type="entry name" value="LysR_subst-bd"/>
</dbReference>
<dbReference type="InterPro" id="IPR036388">
    <property type="entry name" value="WH-like_DNA-bd_sf"/>
</dbReference>
<keyword evidence="7" id="KW-1185">Reference proteome</keyword>
<dbReference type="EMBL" id="JAJFZV010000001">
    <property type="protein sequence ID" value="MCC3296263.1"/>
    <property type="molecule type" value="Genomic_DNA"/>
</dbReference>
<evidence type="ECO:0000256" key="3">
    <source>
        <dbReference type="ARBA" id="ARBA00023125"/>
    </source>
</evidence>
<protein>
    <submittedName>
        <fullName evidence="6">LysR family transcriptional regulator</fullName>
    </submittedName>
</protein>
<accession>A0A9X1SAN2</accession>
<comment type="similarity">
    <text evidence="1">Belongs to the LysR transcriptional regulatory family.</text>
</comment>
<dbReference type="Pfam" id="PF03466">
    <property type="entry name" value="LysR_substrate"/>
    <property type="match status" value="1"/>
</dbReference>
<keyword evidence="3" id="KW-0238">DNA-binding</keyword>
<dbReference type="SUPFAM" id="SSF53850">
    <property type="entry name" value="Periplasmic binding protein-like II"/>
    <property type="match status" value="1"/>
</dbReference>